<evidence type="ECO:0000313" key="11">
    <source>
        <dbReference type="Proteomes" id="UP000316855"/>
    </source>
</evidence>
<organism evidence="10 11">
    <name type="scientific">Gimesia algae</name>
    <dbReference type="NCBI Taxonomy" id="2527971"/>
    <lineage>
        <taxon>Bacteria</taxon>
        <taxon>Pseudomonadati</taxon>
        <taxon>Planctomycetota</taxon>
        <taxon>Planctomycetia</taxon>
        <taxon>Planctomycetales</taxon>
        <taxon>Planctomycetaceae</taxon>
        <taxon>Gimesia</taxon>
    </lineage>
</organism>
<evidence type="ECO:0000256" key="2">
    <source>
        <dbReference type="ARBA" id="ARBA00010581"/>
    </source>
</evidence>
<keyword evidence="4 8" id="KW-1133">Transmembrane helix</keyword>
<gene>
    <name evidence="10" type="primary">ctaE_1</name>
    <name evidence="10" type="ORF">Pan161_26090</name>
</gene>
<dbReference type="Proteomes" id="UP000316855">
    <property type="component" value="Chromosome"/>
</dbReference>
<protein>
    <submittedName>
        <fullName evidence="10">Cytochrome c oxidase subunit 3</fullName>
        <ecNumber evidence="10">1.9.3.1</ecNumber>
    </submittedName>
</protein>
<comment type="similarity">
    <text evidence="2">Belongs to the cytochrome c oxidase subunit 3 family.</text>
</comment>
<dbReference type="InterPro" id="IPR013833">
    <property type="entry name" value="Cyt_c_oxidase_su3_a-hlx"/>
</dbReference>
<sequence>MSHESNSPQYRMGLPIPHSKLGMWLFLATEIMFFSAFIGAYIVLRAGSPGWPDDPEITHLRIWAGGLNTFVLILSSYFVVLALEGMKVENFAKARLYLCLTLLLACLFLGIKAYEYSGKFKYDILPGHIPETPRMAIDKSMREMKQVVDQRTIALANEKLPEKTEPVDPEETVEVAGVTDEKTEEVETPVEELRQQLQTELAAEDTTAARKQELQAYFDLETKYRDLNQRALDESINMQQMNQELETLKQNPAYGSFLTPVHFLQPIIYGNLFASVYFLLTGFHALHVVIGMLLFIIVLLQGRRLSKKWKDYVENIGLYWHFVDLVWIFLFPLIYII</sequence>
<dbReference type="EC" id="1.9.3.1" evidence="10"/>
<dbReference type="GO" id="GO:0016020">
    <property type="term" value="C:membrane"/>
    <property type="evidence" value="ECO:0007669"/>
    <property type="project" value="UniProtKB-SubCell"/>
</dbReference>
<dbReference type="SUPFAM" id="SSF81452">
    <property type="entry name" value="Cytochrome c oxidase subunit III-like"/>
    <property type="match status" value="2"/>
</dbReference>
<dbReference type="PANTHER" id="PTHR11403:SF6">
    <property type="entry name" value="NITRIC OXIDE REDUCTASE SUBUNIT E"/>
    <property type="match status" value="1"/>
</dbReference>
<accession>A0A517VD70</accession>
<reference evidence="10 11" key="1">
    <citation type="submission" date="2019-02" db="EMBL/GenBank/DDBJ databases">
        <title>Deep-cultivation of Planctomycetes and their phenomic and genomic characterization uncovers novel biology.</title>
        <authorList>
            <person name="Wiegand S."/>
            <person name="Jogler M."/>
            <person name="Boedeker C."/>
            <person name="Pinto D."/>
            <person name="Vollmers J."/>
            <person name="Rivas-Marin E."/>
            <person name="Kohn T."/>
            <person name="Peeters S.H."/>
            <person name="Heuer A."/>
            <person name="Rast P."/>
            <person name="Oberbeckmann S."/>
            <person name="Bunk B."/>
            <person name="Jeske O."/>
            <person name="Meyerdierks A."/>
            <person name="Storesund J.E."/>
            <person name="Kallscheuer N."/>
            <person name="Luecker S."/>
            <person name="Lage O.M."/>
            <person name="Pohl T."/>
            <person name="Merkel B.J."/>
            <person name="Hornburger P."/>
            <person name="Mueller R.-W."/>
            <person name="Bruemmer F."/>
            <person name="Labrenz M."/>
            <person name="Spormann A.M."/>
            <person name="Op den Camp H."/>
            <person name="Overmann J."/>
            <person name="Amann R."/>
            <person name="Jetten M.S.M."/>
            <person name="Mascher T."/>
            <person name="Medema M.H."/>
            <person name="Devos D.P."/>
            <person name="Kaster A.-K."/>
            <person name="Ovreas L."/>
            <person name="Rohde M."/>
            <person name="Galperin M.Y."/>
            <person name="Jogler C."/>
        </authorList>
    </citation>
    <scope>NUCLEOTIDE SEQUENCE [LARGE SCALE GENOMIC DNA]</scope>
    <source>
        <strain evidence="10 11">Pan161</strain>
    </source>
</reference>
<keyword evidence="5 8" id="KW-0472">Membrane</keyword>
<dbReference type="InterPro" id="IPR035973">
    <property type="entry name" value="Cyt_c_oxidase_su3-like_sf"/>
</dbReference>
<feature type="coiled-coil region" evidence="6">
    <location>
        <begin position="224"/>
        <end position="251"/>
    </location>
</feature>
<feature type="transmembrane region" description="Helical" evidence="8">
    <location>
        <begin position="21"/>
        <end position="42"/>
    </location>
</feature>
<evidence type="ECO:0000256" key="8">
    <source>
        <dbReference type="SAM" id="Phobius"/>
    </source>
</evidence>
<dbReference type="InterPro" id="IPR000298">
    <property type="entry name" value="Cyt_c_oxidase-like_su3"/>
</dbReference>
<evidence type="ECO:0000259" key="9">
    <source>
        <dbReference type="PROSITE" id="PS50253"/>
    </source>
</evidence>
<keyword evidence="10" id="KW-0560">Oxidoreductase</keyword>
<keyword evidence="11" id="KW-1185">Reference proteome</keyword>
<comment type="subcellular location">
    <subcellularLocation>
        <location evidence="1">Membrane</location>
        <topology evidence="1">Multi-pass membrane protein</topology>
    </subcellularLocation>
</comment>
<dbReference type="GO" id="GO:0019646">
    <property type="term" value="P:aerobic electron transport chain"/>
    <property type="evidence" value="ECO:0007669"/>
    <property type="project" value="InterPro"/>
</dbReference>
<name>A0A517VD70_9PLAN</name>
<evidence type="ECO:0000256" key="5">
    <source>
        <dbReference type="ARBA" id="ARBA00023136"/>
    </source>
</evidence>
<dbReference type="KEGG" id="gax:Pan161_26090"/>
<proteinExistence type="inferred from homology"/>
<dbReference type="OrthoDB" id="9810850at2"/>
<evidence type="ECO:0000256" key="4">
    <source>
        <dbReference type="ARBA" id="ARBA00022989"/>
    </source>
</evidence>
<feature type="domain" description="Heme-copper oxidase subunit III family profile" evidence="9">
    <location>
        <begin position="1"/>
        <end position="337"/>
    </location>
</feature>
<feature type="transmembrane region" description="Helical" evidence="8">
    <location>
        <begin position="276"/>
        <end position="300"/>
    </location>
</feature>
<dbReference type="GO" id="GO:0004129">
    <property type="term" value="F:cytochrome-c oxidase activity"/>
    <property type="evidence" value="ECO:0007669"/>
    <property type="project" value="InterPro"/>
</dbReference>
<dbReference type="RefSeq" id="WP_145227291.1">
    <property type="nucleotide sequence ID" value="NZ_CP036343.1"/>
</dbReference>
<evidence type="ECO:0000256" key="3">
    <source>
        <dbReference type="ARBA" id="ARBA00022692"/>
    </source>
</evidence>
<feature type="transmembrane region" description="Helical" evidence="8">
    <location>
        <begin position="62"/>
        <end position="83"/>
    </location>
</feature>
<evidence type="ECO:0000313" key="10">
    <source>
        <dbReference type="EMBL" id="QDT90955.1"/>
    </source>
</evidence>
<dbReference type="EMBL" id="CP036343">
    <property type="protein sequence ID" value="QDT90955.1"/>
    <property type="molecule type" value="Genomic_DNA"/>
</dbReference>
<dbReference type="InterPro" id="IPR024791">
    <property type="entry name" value="Cyt_c/ubiquinol_Oxase_su3"/>
</dbReference>
<dbReference type="Gene3D" id="1.20.120.80">
    <property type="entry name" value="Cytochrome c oxidase, subunit III, four-helix bundle"/>
    <property type="match status" value="2"/>
</dbReference>
<keyword evidence="3 8" id="KW-0812">Transmembrane</keyword>
<dbReference type="PROSITE" id="PS50253">
    <property type="entry name" value="COX3"/>
    <property type="match status" value="1"/>
</dbReference>
<dbReference type="Pfam" id="PF00510">
    <property type="entry name" value="COX3"/>
    <property type="match status" value="1"/>
</dbReference>
<keyword evidence="6" id="KW-0175">Coiled coil</keyword>
<dbReference type="GO" id="GO:0016491">
    <property type="term" value="F:oxidoreductase activity"/>
    <property type="evidence" value="ECO:0007669"/>
    <property type="project" value="UniProtKB-KW"/>
</dbReference>
<feature type="transmembrane region" description="Helical" evidence="8">
    <location>
        <begin position="95"/>
        <end position="114"/>
    </location>
</feature>
<feature type="transmembrane region" description="Helical" evidence="8">
    <location>
        <begin position="312"/>
        <end position="336"/>
    </location>
</feature>
<evidence type="ECO:0000256" key="1">
    <source>
        <dbReference type="ARBA" id="ARBA00004141"/>
    </source>
</evidence>
<dbReference type="PANTHER" id="PTHR11403">
    <property type="entry name" value="CYTOCHROME C OXIDASE SUBUNIT III"/>
    <property type="match status" value="1"/>
</dbReference>
<feature type="region of interest" description="Disordered" evidence="7">
    <location>
        <begin position="162"/>
        <end position="187"/>
    </location>
</feature>
<dbReference type="AlphaFoldDB" id="A0A517VD70"/>
<evidence type="ECO:0000256" key="7">
    <source>
        <dbReference type="SAM" id="MobiDB-lite"/>
    </source>
</evidence>
<evidence type="ECO:0000256" key="6">
    <source>
        <dbReference type="SAM" id="Coils"/>
    </source>
</evidence>